<dbReference type="AlphaFoldDB" id="A0A6A5QZM8"/>
<dbReference type="Proteomes" id="UP000800096">
    <property type="component" value="Unassembled WGS sequence"/>
</dbReference>
<reference evidence="1" key="1">
    <citation type="journal article" date="2020" name="Stud. Mycol.">
        <title>101 Dothideomycetes genomes: a test case for predicting lifestyles and emergence of pathogens.</title>
        <authorList>
            <person name="Haridas S."/>
            <person name="Albert R."/>
            <person name="Binder M."/>
            <person name="Bloem J."/>
            <person name="Labutti K."/>
            <person name="Salamov A."/>
            <person name="Andreopoulos B."/>
            <person name="Baker S."/>
            <person name="Barry K."/>
            <person name="Bills G."/>
            <person name="Bluhm B."/>
            <person name="Cannon C."/>
            <person name="Castanera R."/>
            <person name="Culley D."/>
            <person name="Daum C."/>
            <person name="Ezra D."/>
            <person name="Gonzalez J."/>
            <person name="Henrissat B."/>
            <person name="Kuo A."/>
            <person name="Liang C."/>
            <person name="Lipzen A."/>
            <person name="Lutzoni F."/>
            <person name="Magnuson J."/>
            <person name="Mondo S."/>
            <person name="Nolan M."/>
            <person name="Ohm R."/>
            <person name="Pangilinan J."/>
            <person name="Park H.-J."/>
            <person name="Ramirez L."/>
            <person name="Alfaro M."/>
            <person name="Sun H."/>
            <person name="Tritt A."/>
            <person name="Yoshinaga Y."/>
            <person name="Zwiers L.-H."/>
            <person name="Turgeon B."/>
            <person name="Goodwin S."/>
            <person name="Spatafora J."/>
            <person name="Crous P."/>
            <person name="Grigoriev I."/>
        </authorList>
    </citation>
    <scope>NUCLEOTIDE SEQUENCE</scope>
    <source>
        <strain evidence="1">HMLAC05119</strain>
    </source>
</reference>
<dbReference type="InterPro" id="IPR011051">
    <property type="entry name" value="RmlC_Cupin_sf"/>
</dbReference>
<sequence length="216" mass="25027">MVWPWKQWPSPPRRQRSMTNPLSAFHHLGDAALYEPLSMPNGRWVIRETHYIKNPLVKAGLSGPPIHIHLQQDEFFKVEQGVLGAIKDGVEYTITKDDGVFVIPKHVRHRFWCHKSSTEDLVFTVWLDPCTETDHLFDLNILRNLTGYMEDCLKAGLEPSPWQMLLFFEDSSSALVPPVLSWMPNWLLTSVHHGLALYAENVLGYKRSYPEYVKEF</sequence>
<organism evidence="1 2">
    <name type="scientific">Ampelomyces quisqualis</name>
    <name type="common">Powdery mildew agent</name>
    <dbReference type="NCBI Taxonomy" id="50730"/>
    <lineage>
        <taxon>Eukaryota</taxon>
        <taxon>Fungi</taxon>
        <taxon>Dikarya</taxon>
        <taxon>Ascomycota</taxon>
        <taxon>Pezizomycotina</taxon>
        <taxon>Dothideomycetes</taxon>
        <taxon>Pleosporomycetidae</taxon>
        <taxon>Pleosporales</taxon>
        <taxon>Pleosporineae</taxon>
        <taxon>Phaeosphaeriaceae</taxon>
        <taxon>Ampelomyces</taxon>
    </lineage>
</organism>
<dbReference type="EMBL" id="ML979133">
    <property type="protein sequence ID" value="KAF1919307.1"/>
    <property type="molecule type" value="Genomic_DNA"/>
</dbReference>
<proteinExistence type="predicted"/>
<dbReference type="SUPFAM" id="SSF51182">
    <property type="entry name" value="RmlC-like cupins"/>
    <property type="match status" value="1"/>
</dbReference>
<gene>
    <name evidence="1" type="ORF">BDU57DRAFT_512329</name>
</gene>
<dbReference type="InterPro" id="IPR014710">
    <property type="entry name" value="RmlC-like_jellyroll"/>
</dbReference>
<dbReference type="Gene3D" id="2.60.120.10">
    <property type="entry name" value="Jelly Rolls"/>
    <property type="match status" value="1"/>
</dbReference>
<protein>
    <submittedName>
        <fullName evidence="1">Uncharacterized protein</fullName>
    </submittedName>
</protein>
<keyword evidence="2" id="KW-1185">Reference proteome</keyword>
<evidence type="ECO:0000313" key="2">
    <source>
        <dbReference type="Proteomes" id="UP000800096"/>
    </source>
</evidence>
<evidence type="ECO:0000313" key="1">
    <source>
        <dbReference type="EMBL" id="KAF1919307.1"/>
    </source>
</evidence>
<dbReference type="OrthoDB" id="9976870at2759"/>
<accession>A0A6A5QZM8</accession>
<name>A0A6A5QZM8_AMPQU</name>